<dbReference type="InterPro" id="IPR039425">
    <property type="entry name" value="RNA_pol_sigma-70-like"/>
</dbReference>
<dbReference type="SUPFAM" id="SSF88946">
    <property type="entry name" value="Sigma2 domain of RNA polymerase sigma factors"/>
    <property type="match status" value="1"/>
</dbReference>
<dbReference type="InterPro" id="IPR014284">
    <property type="entry name" value="RNA_pol_sigma-70_dom"/>
</dbReference>
<sequence length="177" mass="20700">MKREEKGADCITREKYLEYLIHTYQNLIFSICLKSVGNPFDAEDLTQDVFLSAYKNLSRFDGTYEKAWLSKIAVRKCLDHLKAAGRRTISTEDTYFKQLHDKEFSPEEAFLDKDFKDRIRHLCSALKSPYREVALEHFCEEKTAAEIAKAQNKNIKTVQTQIYRSRSMLKALLERSD</sequence>
<keyword evidence="2 6" id="KW-0805">Transcription regulation</keyword>
<evidence type="ECO:0000313" key="9">
    <source>
        <dbReference type="EMBL" id="RCH46057.1"/>
    </source>
</evidence>
<keyword evidence="4 6" id="KW-0238">DNA-binding</keyword>
<feature type="domain" description="RNA polymerase sigma-70 region 2" evidence="7">
    <location>
        <begin position="20"/>
        <end position="86"/>
    </location>
</feature>
<evidence type="ECO:0000256" key="4">
    <source>
        <dbReference type="ARBA" id="ARBA00023125"/>
    </source>
</evidence>
<organism evidence="9 10">
    <name type="scientific">Blautia obeum</name>
    <dbReference type="NCBI Taxonomy" id="40520"/>
    <lineage>
        <taxon>Bacteria</taxon>
        <taxon>Bacillati</taxon>
        <taxon>Bacillota</taxon>
        <taxon>Clostridia</taxon>
        <taxon>Lachnospirales</taxon>
        <taxon>Lachnospiraceae</taxon>
        <taxon>Blautia</taxon>
    </lineage>
</organism>
<dbReference type="AlphaFoldDB" id="A0A367G5S4"/>
<dbReference type="GO" id="GO:0003677">
    <property type="term" value="F:DNA binding"/>
    <property type="evidence" value="ECO:0007669"/>
    <property type="project" value="UniProtKB-KW"/>
</dbReference>
<dbReference type="EMBL" id="PSQG01000002">
    <property type="protein sequence ID" value="RCH46057.1"/>
    <property type="molecule type" value="Genomic_DNA"/>
</dbReference>
<evidence type="ECO:0000256" key="6">
    <source>
        <dbReference type="RuleBase" id="RU000716"/>
    </source>
</evidence>
<dbReference type="GO" id="GO:0006950">
    <property type="term" value="P:response to stress"/>
    <property type="evidence" value="ECO:0007669"/>
    <property type="project" value="UniProtKB-ARBA"/>
</dbReference>
<evidence type="ECO:0000256" key="5">
    <source>
        <dbReference type="ARBA" id="ARBA00023163"/>
    </source>
</evidence>
<dbReference type="InterPro" id="IPR036388">
    <property type="entry name" value="WH-like_DNA-bd_sf"/>
</dbReference>
<dbReference type="RefSeq" id="WP_114001504.1">
    <property type="nucleotide sequence ID" value="NZ_PSQG01000002.1"/>
</dbReference>
<reference evidence="9 10" key="1">
    <citation type="submission" date="2018-02" db="EMBL/GenBank/DDBJ databases">
        <title>Complete genome sequencing of Faecalibacterium prausnitzii strains isolated from the human gut.</title>
        <authorList>
            <person name="Fitzgerald B.C."/>
            <person name="Shkoporov A.N."/>
            <person name="Ross P.R."/>
            <person name="Hill C."/>
        </authorList>
    </citation>
    <scope>NUCLEOTIDE SEQUENCE [LARGE SCALE GENOMIC DNA]</scope>
    <source>
        <strain evidence="9 10">APC942/31-1</strain>
    </source>
</reference>
<comment type="similarity">
    <text evidence="1 6">Belongs to the sigma-70 factor family. ECF subfamily.</text>
</comment>
<evidence type="ECO:0000256" key="3">
    <source>
        <dbReference type="ARBA" id="ARBA00023082"/>
    </source>
</evidence>
<dbReference type="Gene3D" id="1.10.1740.10">
    <property type="match status" value="1"/>
</dbReference>
<evidence type="ECO:0000259" key="7">
    <source>
        <dbReference type="Pfam" id="PF04542"/>
    </source>
</evidence>
<dbReference type="InterPro" id="IPR013325">
    <property type="entry name" value="RNA_pol_sigma_r2"/>
</dbReference>
<name>A0A367G5S4_9FIRM</name>
<gene>
    <name evidence="9" type="ORF">C4886_01445</name>
</gene>
<dbReference type="InterPro" id="IPR013249">
    <property type="entry name" value="RNA_pol_sigma70_r4_t2"/>
</dbReference>
<evidence type="ECO:0000256" key="2">
    <source>
        <dbReference type="ARBA" id="ARBA00023015"/>
    </source>
</evidence>
<dbReference type="Proteomes" id="UP000253208">
    <property type="component" value="Unassembled WGS sequence"/>
</dbReference>
<accession>A0A367G5S4</accession>
<keyword evidence="5 6" id="KW-0804">Transcription</keyword>
<dbReference type="Gene3D" id="1.10.10.10">
    <property type="entry name" value="Winged helix-like DNA-binding domain superfamily/Winged helix DNA-binding domain"/>
    <property type="match status" value="1"/>
</dbReference>
<dbReference type="PANTHER" id="PTHR43133:SF60">
    <property type="entry name" value="RNA POLYMERASE SIGMA FACTOR SIGV"/>
    <property type="match status" value="1"/>
</dbReference>
<evidence type="ECO:0000256" key="1">
    <source>
        <dbReference type="ARBA" id="ARBA00010641"/>
    </source>
</evidence>
<dbReference type="GO" id="GO:0006352">
    <property type="term" value="P:DNA-templated transcription initiation"/>
    <property type="evidence" value="ECO:0007669"/>
    <property type="project" value="InterPro"/>
</dbReference>
<dbReference type="InterPro" id="IPR013324">
    <property type="entry name" value="RNA_pol_sigma_r3/r4-like"/>
</dbReference>
<dbReference type="Pfam" id="PF08281">
    <property type="entry name" value="Sigma70_r4_2"/>
    <property type="match status" value="1"/>
</dbReference>
<dbReference type="NCBIfam" id="TIGR02937">
    <property type="entry name" value="sigma70-ECF"/>
    <property type="match status" value="1"/>
</dbReference>
<proteinExistence type="inferred from homology"/>
<dbReference type="InterPro" id="IPR000838">
    <property type="entry name" value="RNA_pol_sigma70_ECF_CS"/>
</dbReference>
<dbReference type="GO" id="GO:0016987">
    <property type="term" value="F:sigma factor activity"/>
    <property type="evidence" value="ECO:0007669"/>
    <property type="project" value="UniProtKB-KW"/>
</dbReference>
<keyword evidence="3 6" id="KW-0731">Sigma factor</keyword>
<dbReference type="Pfam" id="PF04542">
    <property type="entry name" value="Sigma70_r2"/>
    <property type="match status" value="1"/>
</dbReference>
<dbReference type="PANTHER" id="PTHR43133">
    <property type="entry name" value="RNA POLYMERASE ECF-TYPE SIGMA FACTO"/>
    <property type="match status" value="1"/>
</dbReference>
<comment type="caution">
    <text evidence="9">The sequence shown here is derived from an EMBL/GenBank/DDBJ whole genome shotgun (WGS) entry which is preliminary data.</text>
</comment>
<dbReference type="SUPFAM" id="SSF88659">
    <property type="entry name" value="Sigma3 and sigma4 domains of RNA polymerase sigma factors"/>
    <property type="match status" value="1"/>
</dbReference>
<protein>
    <recommendedName>
        <fullName evidence="6">RNA polymerase sigma factor</fullName>
    </recommendedName>
</protein>
<evidence type="ECO:0000313" key="10">
    <source>
        <dbReference type="Proteomes" id="UP000253208"/>
    </source>
</evidence>
<dbReference type="InterPro" id="IPR007627">
    <property type="entry name" value="RNA_pol_sigma70_r2"/>
</dbReference>
<evidence type="ECO:0000259" key="8">
    <source>
        <dbReference type="Pfam" id="PF08281"/>
    </source>
</evidence>
<dbReference type="PROSITE" id="PS01063">
    <property type="entry name" value="SIGMA70_ECF"/>
    <property type="match status" value="1"/>
</dbReference>
<feature type="domain" description="RNA polymerase sigma factor 70 region 4 type 2" evidence="8">
    <location>
        <begin position="117"/>
        <end position="169"/>
    </location>
</feature>